<sequence>MTGTIKIVQHNLNKQRIASQQLADSCKGNRADLVLLQEPGVSQGKIVGFESYRQVHLGNNAGAAIVIMNKDIQMLNLEQYKTDYTVAVSIRTREQAVIVVSSYFKYSLPTNVFIEQLRPILDREVRTAGADVNGHSTLWHSPESNERGRQVENLVEDYLLHTVNQRGTMSTYDRPGMGSSNIDVTLITSGMIGQVTNWSVTNDTDSDHRVISFDAVMARPCPEPGTISYRTDKADWTKMTAYLVNHVGDIIAND</sequence>
<keyword evidence="3" id="KW-1185">Reference proteome</keyword>
<feature type="domain" description="Endonuclease/exonuclease/phosphatase" evidence="1">
    <location>
        <begin position="99"/>
        <end position="211"/>
    </location>
</feature>
<dbReference type="EnsemblMetazoa" id="XM_016804179.1">
    <property type="protein sequence ID" value="XP_016659668.1"/>
    <property type="gene ID" value="LOC107883674"/>
</dbReference>
<evidence type="ECO:0000313" key="3">
    <source>
        <dbReference type="Proteomes" id="UP000007819"/>
    </source>
</evidence>
<dbReference type="PANTHER" id="PTHR33273:SF4">
    <property type="entry name" value="ENDONUCLEASE_EXONUCLEASE_PHOSPHATASE DOMAIN-CONTAINING PROTEIN"/>
    <property type="match status" value="1"/>
</dbReference>
<dbReference type="Proteomes" id="UP000007819">
    <property type="component" value="Unassembled WGS sequence"/>
</dbReference>
<dbReference type="RefSeq" id="XP_016659668.1">
    <property type="nucleotide sequence ID" value="XM_016804179.1"/>
</dbReference>
<reference evidence="3" key="1">
    <citation type="submission" date="2010-06" db="EMBL/GenBank/DDBJ databases">
        <authorList>
            <person name="Jiang H."/>
            <person name="Abraham K."/>
            <person name="Ali S."/>
            <person name="Alsbrooks S.L."/>
            <person name="Anim B.N."/>
            <person name="Anosike U.S."/>
            <person name="Attaway T."/>
            <person name="Bandaranaike D.P."/>
            <person name="Battles P.K."/>
            <person name="Bell S.N."/>
            <person name="Bell A.V."/>
            <person name="Beltran B."/>
            <person name="Bickham C."/>
            <person name="Bustamante Y."/>
            <person name="Caleb T."/>
            <person name="Canada A."/>
            <person name="Cardenas V."/>
            <person name="Carter K."/>
            <person name="Chacko J."/>
            <person name="Chandrabose M.N."/>
            <person name="Chavez D."/>
            <person name="Chavez A."/>
            <person name="Chen L."/>
            <person name="Chu H.-S."/>
            <person name="Claassen K.J."/>
            <person name="Cockrell R."/>
            <person name="Collins M."/>
            <person name="Cooper J.A."/>
            <person name="Cree A."/>
            <person name="Curry S.M."/>
            <person name="Da Y."/>
            <person name="Dao M.D."/>
            <person name="Das B."/>
            <person name="Davila M.-L."/>
            <person name="Davy-Carroll L."/>
            <person name="Denson S."/>
            <person name="Dinh H."/>
            <person name="Ebong V.E."/>
            <person name="Edwards J.R."/>
            <person name="Egan A."/>
            <person name="El-Daye J."/>
            <person name="Escobedo L."/>
            <person name="Fernandez S."/>
            <person name="Fernando P.R."/>
            <person name="Flagg N."/>
            <person name="Forbes L.D."/>
            <person name="Fowler R.G."/>
            <person name="Fu Q."/>
            <person name="Gabisi R.A."/>
            <person name="Ganer J."/>
            <person name="Garbino Pronczuk A."/>
            <person name="Garcia R.M."/>
            <person name="Garner T."/>
            <person name="Garrett T.E."/>
            <person name="Gonzalez D.A."/>
            <person name="Hamid H."/>
            <person name="Hawkins E.S."/>
            <person name="Hirani K."/>
            <person name="Hogues M.E."/>
            <person name="Hollins B."/>
            <person name="Hsiao C.-H."/>
            <person name="Jabil R."/>
            <person name="James M.L."/>
            <person name="Jhangiani S.N."/>
            <person name="Johnson B."/>
            <person name="Johnson Q."/>
            <person name="Joshi V."/>
            <person name="Kalu J.B."/>
            <person name="Kam C."/>
            <person name="Kashfia A."/>
            <person name="Keebler J."/>
            <person name="Kisamo H."/>
            <person name="Kovar C.L."/>
            <person name="Lago L.A."/>
            <person name="Lai C.-Y."/>
            <person name="Laidlaw J."/>
            <person name="Lara F."/>
            <person name="Le T.-K."/>
            <person name="Lee S.L."/>
            <person name="Legall F.H."/>
            <person name="Lemon S.J."/>
            <person name="Lewis L.R."/>
            <person name="Li B."/>
            <person name="Liu Y."/>
            <person name="Liu Y.-S."/>
            <person name="Lopez J."/>
            <person name="Lozado R.J."/>
            <person name="Lu J."/>
            <person name="Madu R.C."/>
            <person name="Maheshwari M."/>
            <person name="Maheshwari R."/>
            <person name="Malloy K."/>
            <person name="Martinez E."/>
            <person name="Mathew T."/>
            <person name="Mercado I.C."/>
            <person name="Mercado C."/>
            <person name="Meyer B."/>
            <person name="Montgomery K."/>
            <person name="Morgan M.B."/>
            <person name="Munidasa M."/>
            <person name="Nazareth L.V."/>
            <person name="Nelson J."/>
            <person name="Ng B.M."/>
            <person name="Nguyen N.B."/>
            <person name="Nguyen P.Q."/>
            <person name="Nguyen T."/>
            <person name="Obregon M."/>
            <person name="Okwuonu G.O."/>
            <person name="Onwere C.G."/>
            <person name="Orozco G."/>
            <person name="Parra A."/>
            <person name="Patel S."/>
            <person name="Patil S."/>
            <person name="Perez A."/>
            <person name="Perez Y."/>
            <person name="Pham C."/>
            <person name="Primus E.L."/>
            <person name="Pu L.-L."/>
            <person name="Puazo M."/>
            <person name="Qin X."/>
            <person name="Quiroz J.B."/>
            <person name="Reese J."/>
            <person name="Richards S."/>
            <person name="Rives C.M."/>
            <person name="Robberts R."/>
            <person name="Ruiz S.J."/>
            <person name="Ruiz M.J."/>
            <person name="Santibanez J."/>
            <person name="Schneider B.W."/>
            <person name="Sisson I."/>
            <person name="Smith M."/>
            <person name="Sodergren E."/>
            <person name="Song X.-Z."/>
            <person name="Song B.B."/>
            <person name="Summersgill H."/>
            <person name="Thelus R."/>
            <person name="Thornton R.D."/>
            <person name="Trejos Z.Y."/>
            <person name="Usmani K."/>
            <person name="Vattathil S."/>
            <person name="Villasana D."/>
            <person name="Walker D.L."/>
            <person name="Wang S."/>
            <person name="Wang K."/>
            <person name="White C.S."/>
            <person name="Williams A.C."/>
            <person name="Williamson J."/>
            <person name="Wilson K."/>
            <person name="Woghiren I.O."/>
            <person name="Woodworth J.R."/>
            <person name="Worley K.C."/>
            <person name="Wright R.A."/>
            <person name="Wu W."/>
            <person name="Young L."/>
            <person name="Zhang L."/>
            <person name="Zhang J."/>
            <person name="Zhu Y."/>
            <person name="Muzny D.M."/>
            <person name="Weinstock G."/>
            <person name="Gibbs R.A."/>
        </authorList>
    </citation>
    <scope>NUCLEOTIDE SEQUENCE [LARGE SCALE GENOMIC DNA]</scope>
    <source>
        <strain evidence="3">LSR1</strain>
    </source>
</reference>
<reference evidence="2" key="2">
    <citation type="submission" date="2022-06" db="UniProtKB">
        <authorList>
            <consortium name="EnsemblMetazoa"/>
        </authorList>
    </citation>
    <scope>IDENTIFICATION</scope>
</reference>
<dbReference type="SUPFAM" id="SSF56219">
    <property type="entry name" value="DNase I-like"/>
    <property type="match status" value="1"/>
</dbReference>
<dbReference type="InterPro" id="IPR036691">
    <property type="entry name" value="Endo/exonu/phosph_ase_sf"/>
</dbReference>
<name>A0A8R2H5I9_ACYPI</name>
<dbReference type="GO" id="GO:0003824">
    <property type="term" value="F:catalytic activity"/>
    <property type="evidence" value="ECO:0007669"/>
    <property type="project" value="InterPro"/>
</dbReference>
<protein>
    <recommendedName>
        <fullName evidence="1">Endonuclease/exonuclease/phosphatase domain-containing protein</fullName>
    </recommendedName>
</protein>
<dbReference type="Pfam" id="PF14529">
    <property type="entry name" value="Exo_endo_phos_2"/>
    <property type="match status" value="1"/>
</dbReference>
<dbReference type="GeneID" id="107883674"/>
<evidence type="ECO:0000259" key="1">
    <source>
        <dbReference type="Pfam" id="PF14529"/>
    </source>
</evidence>
<dbReference type="AlphaFoldDB" id="A0A8R2H5I9"/>
<evidence type="ECO:0000313" key="2">
    <source>
        <dbReference type="EnsemblMetazoa" id="XP_016659668.1"/>
    </source>
</evidence>
<dbReference type="KEGG" id="api:107883674"/>
<dbReference type="Gene3D" id="3.60.10.10">
    <property type="entry name" value="Endonuclease/exonuclease/phosphatase"/>
    <property type="match status" value="1"/>
</dbReference>
<dbReference type="InterPro" id="IPR005135">
    <property type="entry name" value="Endo/exonuclease/phosphatase"/>
</dbReference>
<organism evidence="2 3">
    <name type="scientific">Acyrthosiphon pisum</name>
    <name type="common">Pea aphid</name>
    <dbReference type="NCBI Taxonomy" id="7029"/>
    <lineage>
        <taxon>Eukaryota</taxon>
        <taxon>Metazoa</taxon>
        <taxon>Ecdysozoa</taxon>
        <taxon>Arthropoda</taxon>
        <taxon>Hexapoda</taxon>
        <taxon>Insecta</taxon>
        <taxon>Pterygota</taxon>
        <taxon>Neoptera</taxon>
        <taxon>Paraneoptera</taxon>
        <taxon>Hemiptera</taxon>
        <taxon>Sternorrhyncha</taxon>
        <taxon>Aphidomorpha</taxon>
        <taxon>Aphidoidea</taxon>
        <taxon>Aphididae</taxon>
        <taxon>Macrosiphini</taxon>
        <taxon>Acyrthosiphon</taxon>
    </lineage>
</organism>
<dbReference type="PANTHER" id="PTHR33273">
    <property type="entry name" value="DOMAIN-CONTAINING PROTEIN, PUTATIVE-RELATED"/>
    <property type="match status" value="1"/>
</dbReference>
<accession>A0A8R2H5I9</accession>
<proteinExistence type="predicted"/>
<dbReference type="OrthoDB" id="6625359at2759"/>